<accession>A0A2M8PGD9</accession>
<feature type="coiled-coil region" evidence="1">
    <location>
        <begin position="17"/>
        <end position="44"/>
    </location>
</feature>
<reference evidence="2 3" key="1">
    <citation type="submission" date="2017-11" db="EMBL/GenBank/DDBJ databases">
        <title>Evolution of Phototrophy in the Chloroflexi Phylum Driven by Horizontal Gene Transfer.</title>
        <authorList>
            <person name="Ward L.M."/>
            <person name="Hemp J."/>
            <person name="Shih P.M."/>
            <person name="Mcglynn S.E."/>
            <person name="Fischer W."/>
        </authorList>
    </citation>
    <scope>NUCLEOTIDE SEQUENCE [LARGE SCALE GENOMIC DNA]</scope>
    <source>
        <strain evidence="2">JP3_13</strain>
    </source>
</reference>
<proteinExistence type="predicted"/>
<gene>
    <name evidence="2" type="ORF">CUN49_04595</name>
</gene>
<dbReference type="AlphaFoldDB" id="A0A2M8PGD9"/>
<keyword evidence="1" id="KW-0175">Coiled coil</keyword>
<evidence type="ECO:0000313" key="3">
    <source>
        <dbReference type="Proteomes" id="UP000229681"/>
    </source>
</evidence>
<comment type="caution">
    <text evidence="2">The sequence shown here is derived from an EMBL/GenBank/DDBJ whole genome shotgun (WGS) entry which is preliminary data.</text>
</comment>
<evidence type="ECO:0000256" key="1">
    <source>
        <dbReference type="SAM" id="Coils"/>
    </source>
</evidence>
<name>A0A2M8PGD9_9CHLR</name>
<dbReference type="Proteomes" id="UP000229681">
    <property type="component" value="Unassembled WGS sequence"/>
</dbReference>
<sequence length="217" mass="24787">MSDVLQLPTLDDERHPLHALRKELNEQRQQREKIERLLQEFTTKLYAGFEYAVETALAAGVKGLHKPRRIPHPAGGWRQALQLPIEDWFVIIVPLVGAARPNVRDEARLPNARFKELSGRIALFIGDDPTGEAFYDILIFSDASWFAWGYGWPRMADAIATTDFNYLAFELLASFVKDIYTKWRVRRTKGAIEGTTQLQLALDAKKRVYTFGLPGDE</sequence>
<organism evidence="2 3">
    <name type="scientific">Candidatus Thermofonsia Clade 1 bacterium</name>
    <dbReference type="NCBI Taxonomy" id="2364210"/>
    <lineage>
        <taxon>Bacteria</taxon>
        <taxon>Bacillati</taxon>
        <taxon>Chloroflexota</taxon>
        <taxon>Candidatus Thermofontia</taxon>
        <taxon>Candidatus Thermofonsia Clade 1</taxon>
    </lineage>
</organism>
<evidence type="ECO:0000313" key="2">
    <source>
        <dbReference type="EMBL" id="PJF36612.1"/>
    </source>
</evidence>
<dbReference type="EMBL" id="PGTM01000042">
    <property type="protein sequence ID" value="PJF36612.1"/>
    <property type="molecule type" value="Genomic_DNA"/>
</dbReference>
<protein>
    <submittedName>
        <fullName evidence="2">Uncharacterized protein</fullName>
    </submittedName>
</protein>